<feature type="transmembrane region" description="Helical" evidence="2">
    <location>
        <begin position="298"/>
        <end position="317"/>
    </location>
</feature>
<feature type="transmembrane region" description="Helical" evidence="2">
    <location>
        <begin position="193"/>
        <end position="211"/>
    </location>
</feature>
<dbReference type="Proteomes" id="UP001501470">
    <property type="component" value="Unassembled WGS sequence"/>
</dbReference>
<organism evidence="3 4">
    <name type="scientific">Dactylosporangium maewongense</name>
    <dbReference type="NCBI Taxonomy" id="634393"/>
    <lineage>
        <taxon>Bacteria</taxon>
        <taxon>Bacillati</taxon>
        <taxon>Actinomycetota</taxon>
        <taxon>Actinomycetes</taxon>
        <taxon>Micromonosporales</taxon>
        <taxon>Micromonosporaceae</taxon>
        <taxon>Dactylosporangium</taxon>
    </lineage>
</organism>
<gene>
    <name evidence="3" type="ORF">GCM10009827_108920</name>
</gene>
<dbReference type="Pfam" id="PF09913">
    <property type="entry name" value="DUF2142"/>
    <property type="match status" value="1"/>
</dbReference>
<feature type="transmembrane region" description="Helical" evidence="2">
    <location>
        <begin position="393"/>
        <end position="414"/>
    </location>
</feature>
<evidence type="ECO:0000256" key="1">
    <source>
        <dbReference type="SAM" id="MobiDB-lite"/>
    </source>
</evidence>
<feature type="region of interest" description="Disordered" evidence="1">
    <location>
        <begin position="525"/>
        <end position="547"/>
    </location>
</feature>
<protein>
    <recommendedName>
        <fullName evidence="5">Membrane protein DUF2142</fullName>
    </recommendedName>
</protein>
<keyword evidence="2" id="KW-0812">Transmembrane</keyword>
<name>A0ABP4NXU6_9ACTN</name>
<feature type="transmembrane region" description="Helical" evidence="2">
    <location>
        <begin position="456"/>
        <end position="480"/>
    </location>
</feature>
<evidence type="ECO:0000313" key="3">
    <source>
        <dbReference type="EMBL" id="GAA1569369.1"/>
    </source>
</evidence>
<sequence length="547" mass="58065">MPGYEWADRNTRPSLTGIPCRNFLPSMRRGSVAGAAPRWWLYLPAFFLIAAGWALALPVNGTYDEKDHIARAYAVTTGQLTTHRTVVDRRDDRKPAFLVPASLMPSNSNVDCAWAPRPARPADCQRWTTDRARVLTPSGAARYSPVYYLLVGAPLVIAPDRTGILLARLISALAAAALLAGAAGAALRLGSRLLALGVVLTATPMAANLAGSVNPNGLEIAAGVAVCCGLLALLRAPDALLGDRAVRRLLVLVGVGSLALLTVRQLGPALLTLIVTACVALARPGRIAQLWRRRETRWIVAGSWSLGLAGSLGWMAYSDVAGVAAVVRDAQHLAPPELAQALATRRIPFYLRQAVGQFDYGETKPPLVVTAAWYLLLVAVVVPSLIHGGRRLTLIATTLGAACLGLLLTLELHYLPIIGWFAQGRYAMPAATAVVLCAACAPQFERRLASQHRLRPYCTVLTFTAAALHVYLLAFVMTRFRSGPAARLDPFTGAWQPPVGALPPLLAVLAGGTILAVLAAATTGDSTRGPVHTPSEQHALPSMPNVQ</sequence>
<proteinExistence type="predicted"/>
<feature type="transmembrane region" description="Helical" evidence="2">
    <location>
        <begin position="426"/>
        <end position="444"/>
    </location>
</feature>
<evidence type="ECO:0008006" key="5">
    <source>
        <dbReference type="Google" id="ProtNLM"/>
    </source>
</evidence>
<feature type="transmembrane region" description="Helical" evidence="2">
    <location>
        <begin position="164"/>
        <end position="186"/>
    </location>
</feature>
<reference evidence="4" key="1">
    <citation type="journal article" date="2019" name="Int. J. Syst. Evol. Microbiol.">
        <title>The Global Catalogue of Microorganisms (GCM) 10K type strain sequencing project: providing services to taxonomists for standard genome sequencing and annotation.</title>
        <authorList>
            <consortium name="The Broad Institute Genomics Platform"/>
            <consortium name="The Broad Institute Genome Sequencing Center for Infectious Disease"/>
            <person name="Wu L."/>
            <person name="Ma J."/>
        </authorList>
    </citation>
    <scope>NUCLEOTIDE SEQUENCE [LARGE SCALE GENOMIC DNA]</scope>
    <source>
        <strain evidence="4">JCM 15933</strain>
    </source>
</reference>
<dbReference type="InterPro" id="IPR018674">
    <property type="entry name" value="DUF2142_membrane"/>
</dbReference>
<feature type="transmembrane region" description="Helical" evidence="2">
    <location>
        <begin position="500"/>
        <end position="521"/>
    </location>
</feature>
<feature type="transmembrane region" description="Helical" evidence="2">
    <location>
        <begin position="140"/>
        <end position="158"/>
    </location>
</feature>
<keyword evidence="4" id="KW-1185">Reference proteome</keyword>
<comment type="caution">
    <text evidence="3">The sequence shown here is derived from an EMBL/GenBank/DDBJ whole genome shotgun (WGS) entry which is preliminary data.</text>
</comment>
<dbReference type="EMBL" id="BAAAQD010000042">
    <property type="protein sequence ID" value="GAA1569369.1"/>
    <property type="molecule type" value="Genomic_DNA"/>
</dbReference>
<feature type="transmembrane region" description="Helical" evidence="2">
    <location>
        <begin position="246"/>
        <end position="263"/>
    </location>
</feature>
<keyword evidence="2" id="KW-0472">Membrane</keyword>
<evidence type="ECO:0000313" key="4">
    <source>
        <dbReference type="Proteomes" id="UP001501470"/>
    </source>
</evidence>
<accession>A0ABP4NXU6</accession>
<feature type="transmembrane region" description="Helical" evidence="2">
    <location>
        <begin position="269"/>
        <end position="286"/>
    </location>
</feature>
<keyword evidence="2" id="KW-1133">Transmembrane helix</keyword>
<feature type="transmembrane region" description="Helical" evidence="2">
    <location>
        <begin position="217"/>
        <end position="234"/>
    </location>
</feature>
<evidence type="ECO:0000256" key="2">
    <source>
        <dbReference type="SAM" id="Phobius"/>
    </source>
</evidence>
<feature type="transmembrane region" description="Helical" evidence="2">
    <location>
        <begin position="39"/>
        <end position="59"/>
    </location>
</feature>
<feature type="transmembrane region" description="Helical" evidence="2">
    <location>
        <begin position="367"/>
        <end position="386"/>
    </location>
</feature>